<reference evidence="9 10" key="1">
    <citation type="submission" date="2020-08" db="EMBL/GenBank/DDBJ databases">
        <title>Genomic Encyclopedia of Type Strains, Phase IV (KMG-IV): sequencing the most valuable type-strain genomes for metagenomic binning, comparative biology and taxonomic classification.</title>
        <authorList>
            <person name="Goeker M."/>
        </authorList>
    </citation>
    <scope>NUCLEOTIDE SEQUENCE [LARGE SCALE GENOMIC DNA]</scope>
    <source>
        <strain evidence="9 10">DSM 29781</strain>
    </source>
</reference>
<dbReference type="RefSeq" id="WP_183966898.1">
    <property type="nucleotide sequence ID" value="NZ_BAABEW010000023.1"/>
</dbReference>
<proteinExistence type="predicted"/>
<keyword evidence="6 7" id="KW-0472">Membrane</keyword>
<feature type="transmembrane region" description="Helical" evidence="7">
    <location>
        <begin position="264"/>
        <end position="289"/>
    </location>
</feature>
<feature type="transmembrane region" description="Helical" evidence="7">
    <location>
        <begin position="199"/>
        <end position="217"/>
    </location>
</feature>
<dbReference type="PANTHER" id="PTHR42718:SF46">
    <property type="entry name" value="BLR6921 PROTEIN"/>
    <property type="match status" value="1"/>
</dbReference>
<feature type="transmembrane region" description="Helical" evidence="7">
    <location>
        <begin position="45"/>
        <end position="63"/>
    </location>
</feature>
<evidence type="ECO:0000313" key="9">
    <source>
        <dbReference type="EMBL" id="MBB5271952.1"/>
    </source>
</evidence>
<dbReference type="GO" id="GO:0005886">
    <property type="term" value="C:plasma membrane"/>
    <property type="evidence" value="ECO:0007669"/>
    <property type="project" value="UniProtKB-SubCell"/>
</dbReference>
<dbReference type="EMBL" id="JACHGB010000004">
    <property type="protein sequence ID" value="MBB5271952.1"/>
    <property type="molecule type" value="Genomic_DNA"/>
</dbReference>
<keyword evidence="3" id="KW-1003">Cell membrane</keyword>
<dbReference type="SUPFAM" id="SSF103473">
    <property type="entry name" value="MFS general substrate transporter"/>
    <property type="match status" value="1"/>
</dbReference>
<keyword evidence="5 7" id="KW-1133">Transmembrane helix</keyword>
<feature type="transmembrane region" description="Helical" evidence="7">
    <location>
        <begin position="295"/>
        <end position="318"/>
    </location>
</feature>
<dbReference type="Gene3D" id="1.20.1250.20">
    <property type="entry name" value="MFS general substrate transporter like domains"/>
    <property type="match status" value="1"/>
</dbReference>
<feature type="transmembrane region" description="Helical" evidence="7">
    <location>
        <begin position="105"/>
        <end position="125"/>
    </location>
</feature>
<dbReference type="Proteomes" id="UP000532440">
    <property type="component" value="Unassembled WGS sequence"/>
</dbReference>
<gene>
    <name evidence="9" type="ORF">HNQ70_001966</name>
</gene>
<dbReference type="PROSITE" id="PS50850">
    <property type="entry name" value="MFS"/>
    <property type="match status" value="1"/>
</dbReference>
<feature type="transmembrane region" description="Helical" evidence="7">
    <location>
        <begin position="223"/>
        <end position="243"/>
    </location>
</feature>
<feature type="transmembrane region" description="Helical" evidence="7">
    <location>
        <begin position="132"/>
        <end position="152"/>
    </location>
</feature>
<dbReference type="AlphaFoldDB" id="A0A7W8HH36"/>
<evidence type="ECO:0000256" key="7">
    <source>
        <dbReference type="SAM" id="Phobius"/>
    </source>
</evidence>
<feature type="domain" description="Major facilitator superfamily (MFS) profile" evidence="8">
    <location>
        <begin position="9"/>
        <end position="447"/>
    </location>
</feature>
<evidence type="ECO:0000256" key="2">
    <source>
        <dbReference type="ARBA" id="ARBA00022448"/>
    </source>
</evidence>
<evidence type="ECO:0000259" key="8">
    <source>
        <dbReference type="PROSITE" id="PS50850"/>
    </source>
</evidence>
<feature type="transmembrane region" description="Helical" evidence="7">
    <location>
        <begin position="330"/>
        <end position="352"/>
    </location>
</feature>
<evidence type="ECO:0000256" key="4">
    <source>
        <dbReference type="ARBA" id="ARBA00022692"/>
    </source>
</evidence>
<keyword evidence="4 7" id="KW-0812">Transmembrane</keyword>
<feature type="transmembrane region" description="Helical" evidence="7">
    <location>
        <begin position="358"/>
        <end position="377"/>
    </location>
</feature>
<keyword evidence="10" id="KW-1185">Reference proteome</keyword>
<sequence length="447" mass="45736">MTPADRARLGLAIVFLGVLVGPLDTTVNTAFPVITEAFSLPLRDIQWVVIPFVVAQSAASLVFGHLGDRLGHRRVFALGLAASALAHAAAAMAPDYPTLVAMRGLQGAAVGIAVACAPALATLLFPAERKAAVLALYAAVFSLGMALGPWLGGLLLAAGWPAVFWFRVPLSLLALALMPLMPQGSLMPQRTAGRAAFDWPGALGLPAVFACLALGIAESTRPGAGASGPLLLLLGLAGGVLFARHESRAAHPVLRMAPFRSLRFSGLQAASVAVSFACFANLLLLPYVLTREAGLSIAVTGLLLSAYPAGSVVGSLLFGRVARRWPAHRAMAIGLGVASGGLLLLAGLLSWWPLPSLMVVGMLASGIGQGVFGVGYMDATTSMLPVEERGVAGSLVNVTRLLGVVLGATLIGWLQGQTGHSGASFGIVGGGLAVFALAFGRLLRGGR</sequence>
<dbReference type="Pfam" id="PF07690">
    <property type="entry name" value="MFS_1"/>
    <property type="match status" value="2"/>
</dbReference>
<dbReference type="InterPro" id="IPR020846">
    <property type="entry name" value="MFS_dom"/>
</dbReference>
<dbReference type="InterPro" id="IPR036259">
    <property type="entry name" value="MFS_trans_sf"/>
</dbReference>
<organism evidence="9 10">
    <name type="scientific">Quisquiliibacterium transsilvanicum</name>
    <dbReference type="NCBI Taxonomy" id="1549638"/>
    <lineage>
        <taxon>Bacteria</taxon>
        <taxon>Pseudomonadati</taxon>
        <taxon>Pseudomonadota</taxon>
        <taxon>Betaproteobacteria</taxon>
        <taxon>Burkholderiales</taxon>
        <taxon>Burkholderiaceae</taxon>
        <taxon>Quisquiliibacterium</taxon>
    </lineage>
</organism>
<evidence type="ECO:0000313" key="10">
    <source>
        <dbReference type="Proteomes" id="UP000532440"/>
    </source>
</evidence>
<feature type="transmembrane region" description="Helical" evidence="7">
    <location>
        <begin position="422"/>
        <end position="443"/>
    </location>
</feature>
<dbReference type="GO" id="GO:0022857">
    <property type="term" value="F:transmembrane transporter activity"/>
    <property type="evidence" value="ECO:0007669"/>
    <property type="project" value="InterPro"/>
</dbReference>
<name>A0A7W8HH36_9BURK</name>
<evidence type="ECO:0000256" key="6">
    <source>
        <dbReference type="ARBA" id="ARBA00023136"/>
    </source>
</evidence>
<comment type="subcellular location">
    <subcellularLocation>
        <location evidence="1">Cell membrane</location>
        <topology evidence="1">Multi-pass membrane protein</topology>
    </subcellularLocation>
</comment>
<dbReference type="InterPro" id="IPR011701">
    <property type="entry name" value="MFS"/>
</dbReference>
<feature type="transmembrane region" description="Helical" evidence="7">
    <location>
        <begin position="398"/>
        <end position="416"/>
    </location>
</feature>
<accession>A0A7W8HH36</accession>
<evidence type="ECO:0000256" key="3">
    <source>
        <dbReference type="ARBA" id="ARBA00022475"/>
    </source>
</evidence>
<feature type="transmembrane region" description="Helical" evidence="7">
    <location>
        <begin position="158"/>
        <end position="178"/>
    </location>
</feature>
<evidence type="ECO:0000256" key="1">
    <source>
        <dbReference type="ARBA" id="ARBA00004651"/>
    </source>
</evidence>
<protein>
    <submittedName>
        <fullName evidence="9">MFS family permease</fullName>
    </submittedName>
</protein>
<feature type="transmembrane region" description="Helical" evidence="7">
    <location>
        <begin position="75"/>
        <end position="93"/>
    </location>
</feature>
<keyword evidence="2" id="KW-0813">Transport</keyword>
<dbReference type="PANTHER" id="PTHR42718">
    <property type="entry name" value="MAJOR FACILITATOR SUPERFAMILY MULTIDRUG TRANSPORTER MFSC"/>
    <property type="match status" value="1"/>
</dbReference>
<evidence type="ECO:0000256" key="5">
    <source>
        <dbReference type="ARBA" id="ARBA00022989"/>
    </source>
</evidence>
<dbReference type="Gene3D" id="1.20.1720.10">
    <property type="entry name" value="Multidrug resistance protein D"/>
    <property type="match status" value="1"/>
</dbReference>
<comment type="caution">
    <text evidence="9">The sequence shown here is derived from an EMBL/GenBank/DDBJ whole genome shotgun (WGS) entry which is preliminary data.</text>
</comment>